<dbReference type="PROSITE" id="PS50110">
    <property type="entry name" value="RESPONSE_REGULATORY"/>
    <property type="match status" value="1"/>
</dbReference>
<dbReference type="GO" id="GO:0005829">
    <property type="term" value="C:cytosol"/>
    <property type="evidence" value="ECO:0007669"/>
    <property type="project" value="TreeGrafter"/>
</dbReference>
<protein>
    <recommendedName>
        <fullName evidence="1">Stage 0 sporulation protein A homolog</fullName>
    </recommendedName>
</protein>
<evidence type="ECO:0000256" key="8">
    <source>
        <dbReference type="PROSITE-ProRule" id="PRU00169"/>
    </source>
</evidence>
<dbReference type="EMBL" id="FMXR01000017">
    <property type="protein sequence ID" value="SDB29799.1"/>
    <property type="molecule type" value="Genomic_DNA"/>
</dbReference>
<organism evidence="10 11">
    <name type="scientific">Eubacterium oxidoreducens</name>
    <dbReference type="NCBI Taxonomy" id="1732"/>
    <lineage>
        <taxon>Bacteria</taxon>
        <taxon>Bacillati</taxon>
        <taxon>Bacillota</taxon>
        <taxon>Clostridia</taxon>
        <taxon>Eubacteriales</taxon>
        <taxon>Eubacteriaceae</taxon>
        <taxon>Eubacterium</taxon>
    </lineage>
</organism>
<keyword evidence="3" id="KW-0902">Two-component regulatory system</keyword>
<dbReference type="GO" id="GO:0000976">
    <property type="term" value="F:transcription cis-regulatory region binding"/>
    <property type="evidence" value="ECO:0007669"/>
    <property type="project" value="TreeGrafter"/>
</dbReference>
<dbReference type="RefSeq" id="WP_090174420.1">
    <property type="nucleotide sequence ID" value="NZ_FMXR01000017.1"/>
</dbReference>
<evidence type="ECO:0000256" key="1">
    <source>
        <dbReference type="ARBA" id="ARBA00018672"/>
    </source>
</evidence>
<evidence type="ECO:0000256" key="3">
    <source>
        <dbReference type="ARBA" id="ARBA00023012"/>
    </source>
</evidence>
<dbReference type="SUPFAM" id="SSF46894">
    <property type="entry name" value="C-terminal effector domain of the bipartite response regulators"/>
    <property type="match status" value="1"/>
</dbReference>
<dbReference type="PANTHER" id="PTHR48111">
    <property type="entry name" value="REGULATOR OF RPOS"/>
    <property type="match status" value="1"/>
</dbReference>
<keyword evidence="4" id="KW-0805">Transcription regulation</keyword>
<dbReference type="InterPro" id="IPR036388">
    <property type="entry name" value="WH-like_DNA-bd_sf"/>
</dbReference>
<dbReference type="PANTHER" id="PTHR48111:SF1">
    <property type="entry name" value="TWO-COMPONENT RESPONSE REGULATOR ORR33"/>
    <property type="match status" value="1"/>
</dbReference>
<comment type="function">
    <text evidence="7">May play the central regulatory role in sporulation. It may be an element of the effector pathway responsible for the activation of sporulation genes in response to nutritional stress. Spo0A may act in concert with spo0H (a sigma factor) to control the expression of some genes that are critical to the sporulation process.</text>
</comment>
<evidence type="ECO:0000256" key="2">
    <source>
        <dbReference type="ARBA" id="ARBA00022553"/>
    </source>
</evidence>
<dbReference type="SMART" id="SM00448">
    <property type="entry name" value="REC"/>
    <property type="match status" value="1"/>
</dbReference>
<evidence type="ECO:0000256" key="4">
    <source>
        <dbReference type="ARBA" id="ARBA00023015"/>
    </source>
</evidence>
<dbReference type="GO" id="GO:0000156">
    <property type="term" value="F:phosphorelay response regulator activity"/>
    <property type="evidence" value="ECO:0007669"/>
    <property type="project" value="TreeGrafter"/>
</dbReference>
<evidence type="ECO:0000313" key="11">
    <source>
        <dbReference type="Proteomes" id="UP000199228"/>
    </source>
</evidence>
<feature type="domain" description="Response regulatory" evidence="9">
    <location>
        <begin position="2"/>
        <end position="116"/>
    </location>
</feature>
<dbReference type="InterPro" id="IPR011006">
    <property type="entry name" value="CheY-like_superfamily"/>
</dbReference>
<evidence type="ECO:0000259" key="9">
    <source>
        <dbReference type="PROSITE" id="PS50110"/>
    </source>
</evidence>
<dbReference type="SUPFAM" id="SSF52172">
    <property type="entry name" value="CheY-like"/>
    <property type="match status" value="1"/>
</dbReference>
<name>A0A1G6CA79_EUBOX</name>
<dbReference type="InterPro" id="IPR039420">
    <property type="entry name" value="WalR-like"/>
</dbReference>
<dbReference type="Proteomes" id="UP000199228">
    <property type="component" value="Unassembled WGS sequence"/>
</dbReference>
<reference evidence="10 11" key="1">
    <citation type="submission" date="2016-10" db="EMBL/GenBank/DDBJ databases">
        <authorList>
            <person name="de Groot N.N."/>
        </authorList>
    </citation>
    <scope>NUCLEOTIDE SEQUENCE [LARGE SCALE GENOMIC DNA]</scope>
    <source>
        <strain evidence="10 11">DSM 3217</strain>
    </source>
</reference>
<keyword evidence="11" id="KW-1185">Reference proteome</keyword>
<keyword evidence="2 8" id="KW-0597">Phosphoprotein</keyword>
<keyword evidence="5" id="KW-0238">DNA-binding</keyword>
<gene>
    <name evidence="10" type="ORF">SAMN02910417_02220</name>
</gene>
<keyword evidence="6" id="KW-0804">Transcription</keyword>
<sequence>MEIIAVDDEKLALESLVQSIEKASPKATVHGFRLGADAITYALEHKCDIAFLDIELRGESGLDIAASLKEIYPKINIIFTTGYGEYAGDAFGIHASGYVMKPVTEEKIATELKNLRHPYEDSEKKLQVKAFGNFEVFAGGQPLKFQYTKAKELLAYLVDRNGAMVSNQELLVTLWEDDDLENDHSSYLKNIRKDLVETLAAVGHEDVLVRQRGKMGILPGKIACDYFDYLNGENMDAYRGEYMSQYSWSELTHGLLF</sequence>
<proteinExistence type="predicted"/>
<dbReference type="InterPro" id="IPR001789">
    <property type="entry name" value="Sig_transdc_resp-reg_receiver"/>
</dbReference>
<evidence type="ECO:0000313" key="10">
    <source>
        <dbReference type="EMBL" id="SDB29799.1"/>
    </source>
</evidence>
<evidence type="ECO:0000256" key="7">
    <source>
        <dbReference type="ARBA" id="ARBA00024867"/>
    </source>
</evidence>
<dbReference type="Gene3D" id="1.10.10.10">
    <property type="entry name" value="Winged helix-like DNA-binding domain superfamily/Winged helix DNA-binding domain"/>
    <property type="match status" value="1"/>
</dbReference>
<dbReference type="STRING" id="1732.SAMN02910417_02220"/>
<feature type="modified residue" description="4-aspartylphosphate" evidence="8">
    <location>
        <position position="53"/>
    </location>
</feature>
<dbReference type="OrthoDB" id="3190595at2"/>
<dbReference type="InterPro" id="IPR016032">
    <property type="entry name" value="Sig_transdc_resp-reg_C-effctor"/>
</dbReference>
<evidence type="ECO:0000256" key="5">
    <source>
        <dbReference type="ARBA" id="ARBA00023125"/>
    </source>
</evidence>
<dbReference type="GO" id="GO:0032993">
    <property type="term" value="C:protein-DNA complex"/>
    <property type="evidence" value="ECO:0007669"/>
    <property type="project" value="TreeGrafter"/>
</dbReference>
<evidence type="ECO:0000256" key="6">
    <source>
        <dbReference type="ARBA" id="ARBA00023163"/>
    </source>
</evidence>
<dbReference type="AlphaFoldDB" id="A0A1G6CA79"/>
<accession>A0A1G6CA79</accession>
<dbReference type="GO" id="GO:0006355">
    <property type="term" value="P:regulation of DNA-templated transcription"/>
    <property type="evidence" value="ECO:0007669"/>
    <property type="project" value="InterPro"/>
</dbReference>
<dbReference type="Gene3D" id="3.40.50.2300">
    <property type="match status" value="1"/>
</dbReference>
<dbReference type="Pfam" id="PF00072">
    <property type="entry name" value="Response_reg"/>
    <property type="match status" value="1"/>
</dbReference>